<dbReference type="NCBIfam" id="TIGR02407">
    <property type="entry name" value="ectoine_ectB"/>
    <property type="match status" value="1"/>
</dbReference>
<dbReference type="InterPro" id="IPR005814">
    <property type="entry name" value="Aminotrans_3"/>
</dbReference>
<comment type="similarity">
    <text evidence="2 6">Belongs to the class-III pyridoxal-phosphate-dependent aminotransferase family.</text>
</comment>
<evidence type="ECO:0000256" key="6">
    <source>
        <dbReference type="RuleBase" id="RU003560"/>
    </source>
</evidence>
<comment type="pathway">
    <text evidence="7">Amine and polyamine biosynthesis; ectoine biosynthesis; L-ectoine from L-aspartate 4-semialdehyde: step 1/3.</text>
</comment>
<dbReference type="Pfam" id="PF00202">
    <property type="entry name" value="Aminotran_3"/>
    <property type="match status" value="1"/>
</dbReference>
<dbReference type="STRING" id="484498.SAMN05421686_102384"/>
<evidence type="ECO:0000256" key="1">
    <source>
        <dbReference type="ARBA" id="ARBA00001933"/>
    </source>
</evidence>
<dbReference type="SUPFAM" id="SSF53383">
    <property type="entry name" value="PLP-dependent transferases"/>
    <property type="match status" value="1"/>
</dbReference>
<evidence type="ECO:0000256" key="5">
    <source>
        <dbReference type="ARBA" id="ARBA00022898"/>
    </source>
</evidence>
<protein>
    <recommendedName>
        <fullName evidence="7">Diaminobutyrate--2-oxoglutarate transaminase</fullName>
        <ecNumber evidence="7">2.6.1.76</ecNumber>
    </recommendedName>
    <alternativeName>
        <fullName evidence="7">DABA aminotransferase</fullName>
    </alternativeName>
</protein>
<dbReference type="InterPro" id="IPR015421">
    <property type="entry name" value="PyrdxlP-dep_Trfase_major"/>
</dbReference>
<gene>
    <name evidence="8" type="ORF">SAMN05421686_102384</name>
</gene>
<evidence type="ECO:0000313" key="8">
    <source>
        <dbReference type="EMBL" id="SIS58179.1"/>
    </source>
</evidence>
<evidence type="ECO:0000256" key="2">
    <source>
        <dbReference type="ARBA" id="ARBA00008954"/>
    </source>
</evidence>
<dbReference type="Gene3D" id="3.40.640.10">
    <property type="entry name" value="Type I PLP-dependent aspartate aminotransferase-like (Major domain)"/>
    <property type="match status" value="1"/>
</dbReference>
<dbReference type="InterPro" id="IPR049704">
    <property type="entry name" value="Aminotrans_3_PPA_site"/>
</dbReference>
<keyword evidence="4 7" id="KW-0808">Transferase</keyword>
<keyword evidence="3 7" id="KW-0032">Aminotransferase</keyword>
<dbReference type="Proteomes" id="UP000185639">
    <property type="component" value="Unassembled WGS sequence"/>
</dbReference>
<dbReference type="GO" id="GO:0045303">
    <property type="term" value="F:diaminobutyrate-2-oxoglutarate transaminase activity"/>
    <property type="evidence" value="ECO:0007669"/>
    <property type="project" value="UniProtKB-EC"/>
</dbReference>
<dbReference type="EC" id="2.6.1.76" evidence="7"/>
<dbReference type="GO" id="GO:0047307">
    <property type="term" value="F:diaminobutyrate-pyruvate transaminase activity"/>
    <property type="evidence" value="ECO:0007669"/>
    <property type="project" value="InterPro"/>
</dbReference>
<dbReference type="InterPro" id="IPR004637">
    <property type="entry name" value="Dat"/>
</dbReference>
<dbReference type="GO" id="GO:0019491">
    <property type="term" value="P:ectoine biosynthetic process"/>
    <property type="evidence" value="ECO:0007669"/>
    <property type="project" value="UniProtKB-UniPathway"/>
</dbReference>
<dbReference type="InterPro" id="IPR012773">
    <property type="entry name" value="Ectoine_EctB"/>
</dbReference>
<dbReference type="OrthoDB" id="9801052at2"/>
<comment type="function">
    <text evidence="7">Catalyzes reversively the conversion of L-aspartate beta-semialdehyde (ASA) to L-2,4-diaminobutyrate (DABA) by transamination with L-glutamate.</text>
</comment>
<dbReference type="PANTHER" id="PTHR43552">
    <property type="entry name" value="DIAMINOBUTYRATE--2-OXOGLUTARATE AMINOTRANSFERASE"/>
    <property type="match status" value="1"/>
</dbReference>
<dbReference type="PROSITE" id="PS00600">
    <property type="entry name" value="AA_TRANSFER_CLASS_3"/>
    <property type="match status" value="1"/>
</dbReference>
<dbReference type="EMBL" id="FTOH01000002">
    <property type="protein sequence ID" value="SIS58179.1"/>
    <property type="molecule type" value="Genomic_DNA"/>
</dbReference>
<dbReference type="NCBIfam" id="NF006733">
    <property type="entry name" value="PRK09264.1"/>
    <property type="match status" value="1"/>
</dbReference>
<evidence type="ECO:0000256" key="4">
    <source>
        <dbReference type="ARBA" id="ARBA00022679"/>
    </source>
</evidence>
<dbReference type="InterPro" id="IPR015422">
    <property type="entry name" value="PyrdxlP-dep_Trfase_small"/>
</dbReference>
<dbReference type="GO" id="GO:0030170">
    <property type="term" value="F:pyridoxal phosphate binding"/>
    <property type="evidence" value="ECO:0007669"/>
    <property type="project" value="InterPro"/>
</dbReference>
<dbReference type="CDD" id="cd00610">
    <property type="entry name" value="OAT_like"/>
    <property type="match status" value="1"/>
</dbReference>
<comment type="cofactor">
    <cofactor evidence="1 7">
        <name>pyridoxal 5'-phosphate</name>
        <dbReference type="ChEBI" id="CHEBI:597326"/>
    </cofactor>
</comment>
<comment type="catalytic activity">
    <reaction evidence="7">
        <text>L-2,4-diaminobutanoate + 2-oxoglutarate = L-aspartate 4-semialdehyde + L-glutamate</text>
        <dbReference type="Rhea" id="RHEA:11160"/>
        <dbReference type="ChEBI" id="CHEBI:16810"/>
        <dbReference type="ChEBI" id="CHEBI:29985"/>
        <dbReference type="ChEBI" id="CHEBI:58761"/>
        <dbReference type="ChEBI" id="CHEBI:537519"/>
        <dbReference type="EC" id="2.6.1.76"/>
    </reaction>
</comment>
<dbReference type="UniPathway" id="UPA00067">
    <property type="reaction ID" value="UER00121"/>
</dbReference>
<proteinExistence type="inferred from homology"/>
<organism evidence="8 9">
    <name type="scientific">Thalassolituus maritimus</name>
    <dbReference type="NCBI Taxonomy" id="484498"/>
    <lineage>
        <taxon>Bacteria</taxon>
        <taxon>Pseudomonadati</taxon>
        <taxon>Pseudomonadota</taxon>
        <taxon>Gammaproteobacteria</taxon>
        <taxon>Oceanospirillales</taxon>
        <taxon>Oceanospirillaceae</taxon>
        <taxon>Thalassolituus</taxon>
    </lineage>
</organism>
<keyword evidence="9" id="KW-1185">Reference proteome</keyword>
<dbReference type="NCBIfam" id="TIGR00709">
    <property type="entry name" value="dat"/>
    <property type="match status" value="1"/>
</dbReference>
<accession>A0A1N7K9B7</accession>
<evidence type="ECO:0000313" key="9">
    <source>
        <dbReference type="Proteomes" id="UP000185639"/>
    </source>
</evidence>
<dbReference type="InterPro" id="IPR015424">
    <property type="entry name" value="PyrdxlP-dep_Trfase"/>
</dbReference>
<dbReference type="PIRSF" id="PIRSF000521">
    <property type="entry name" value="Transaminase_4ab_Lys_Orn"/>
    <property type="match status" value="1"/>
</dbReference>
<evidence type="ECO:0000256" key="7">
    <source>
        <dbReference type="RuleBase" id="RU365034"/>
    </source>
</evidence>
<dbReference type="AlphaFoldDB" id="A0A1N7K9B7"/>
<name>A0A1N7K9B7_9GAMM</name>
<keyword evidence="5 6" id="KW-0663">Pyridoxal phosphate</keyword>
<dbReference type="PANTHER" id="PTHR43552:SF2">
    <property type="entry name" value="DIAMINOBUTYRATE--2-OXOGLUTARATE TRANSAMINASE"/>
    <property type="match status" value="1"/>
</dbReference>
<reference evidence="9" key="1">
    <citation type="submission" date="2017-01" db="EMBL/GenBank/DDBJ databases">
        <authorList>
            <person name="Varghese N."/>
            <person name="Submissions S."/>
        </authorList>
    </citation>
    <scope>NUCLEOTIDE SEQUENCE [LARGE SCALE GENOMIC DNA]</scope>
    <source>
        <strain evidence="9">DSM 24913</strain>
    </source>
</reference>
<sequence>MGIFKDLESNVRGYCRSFPVTFVKAQNATVTDSDGNEYIDFLGGAGTLNYGHNNPAFKQALIDYIEADGMTHGLDMHTDAKAAFLEAFRDLILEPRNMDYKVQFTGPTGTNAVEAALKVARKNTGRQTIISFTNGFHGVTQGSAAVTGNGYYKKASGLPTTGVQFMPYDGYLGDFNTLEYLDKALEDGSSGLGHPAGVIVECIQGEGGLNVASKEWMQGLQAICKKHDMLLIVDDIQAGCGRSGTFFSFEEFGIEPDVITLSKSLGGYGLPMAVVLLKEELDIWGPGEHNGTFRGNNHAFVTARRALEEYWSDYRFAEEIQHKASVIRRRLKEIQAENGGTSKMKHKGRGIMQGLEFANGDIADAITELAFEHKLIIETSGSDGQVVKILTPLTIEESKLSAGLDILEKCVAQVMSEQVSKAS</sequence>
<dbReference type="Gene3D" id="3.90.1150.10">
    <property type="entry name" value="Aspartate Aminotransferase, domain 1"/>
    <property type="match status" value="1"/>
</dbReference>
<dbReference type="RefSeq" id="WP_076514497.1">
    <property type="nucleotide sequence ID" value="NZ_FTOH01000002.1"/>
</dbReference>
<evidence type="ECO:0000256" key="3">
    <source>
        <dbReference type="ARBA" id="ARBA00022576"/>
    </source>
</evidence>